<proteinExistence type="predicted"/>
<name>A0ABS8I0P8_9NOSO</name>
<comment type="caution">
    <text evidence="2">The sequence shown here is derived from an EMBL/GenBank/DDBJ whole genome shotgun (WGS) entry which is preliminary data.</text>
</comment>
<dbReference type="EMBL" id="JAIVFQ010000001">
    <property type="protein sequence ID" value="MCC5597843.1"/>
    <property type="molecule type" value="Genomic_DNA"/>
</dbReference>
<organism evidence="2 3">
    <name type="scientific">Nostoc favosum CHAB5714</name>
    <dbReference type="NCBI Taxonomy" id="2780399"/>
    <lineage>
        <taxon>Bacteria</taxon>
        <taxon>Bacillati</taxon>
        <taxon>Cyanobacteriota</taxon>
        <taxon>Cyanophyceae</taxon>
        <taxon>Nostocales</taxon>
        <taxon>Nostocaceae</taxon>
        <taxon>Nostoc</taxon>
        <taxon>Nostoc favosum</taxon>
    </lineage>
</organism>
<gene>
    <name evidence="2" type="ORF">LC586_00935</name>
</gene>
<evidence type="ECO:0000313" key="3">
    <source>
        <dbReference type="Proteomes" id="UP001199525"/>
    </source>
</evidence>
<sequence>MKQLFKQPVLYLALLGIGSKARCVSTREVRNARQLPTPNPQSQTRSTTDGNYMTQPVQQVGPNC</sequence>
<accession>A0ABS8I0P8</accession>
<evidence type="ECO:0000256" key="1">
    <source>
        <dbReference type="SAM" id="MobiDB-lite"/>
    </source>
</evidence>
<feature type="compositionally biased region" description="Polar residues" evidence="1">
    <location>
        <begin position="34"/>
        <end position="64"/>
    </location>
</feature>
<keyword evidence="3" id="KW-1185">Reference proteome</keyword>
<feature type="region of interest" description="Disordered" evidence="1">
    <location>
        <begin position="28"/>
        <end position="64"/>
    </location>
</feature>
<dbReference type="Proteomes" id="UP001199525">
    <property type="component" value="Unassembled WGS sequence"/>
</dbReference>
<reference evidence="2 3" key="1">
    <citation type="journal article" date="2021" name="Microorganisms">
        <title>Genome Evolution of Filamentous Cyanobacterium Nostoc Species: From Facultative Symbiosis to Free Living.</title>
        <authorList>
            <person name="Huo D."/>
            <person name="Li H."/>
            <person name="Cai F."/>
            <person name="Guo X."/>
            <person name="Qiao Z."/>
            <person name="Wang W."/>
            <person name="Yu G."/>
            <person name="Li R."/>
        </authorList>
    </citation>
    <scope>NUCLEOTIDE SEQUENCE [LARGE SCALE GENOMIC DNA]</scope>
    <source>
        <strain evidence="2 3">CHAB 5714</strain>
    </source>
</reference>
<protein>
    <recommendedName>
        <fullName evidence="4">Secreted protein</fullName>
    </recommendedName>
</protein>
<evidence type="ECO:0008006" key="4">
    <source>
        <dbReference type="Google" id="ProtNLM"/>
    </source>
</evidence>
<dbReference type="RefSeq" id="WP_229482529.1">
    <property type="nucleotide sequence ID" value="NZ_JAIVFQ010000001.1"/>
</dbReference>
<evidence type="ECO:0000313" key="2">
    <source>
        <dbReference type="EMBL" id="MCC5597843.1"/>
    </source>
</evidence>